<name>A0ABT2TNF5_9FIRM</name>
<evidence type="ECO:0000313" key="4">
    <source>
        <dbReference type="Proteomes" id="UP001652442"/>
    </source>
</evidence>
<dbReference type="Proteomes" id="UP001652442">
    <property type="component" value="Unassembled WGS sequence"/>
</dbReference>
<dbReference type="InterPro" id="IPR038765">
    <property type="entry name" value="Papain-like_cys_pep_sf"/>
</dbReference>
<dbReference type="InterPro" id="IPR001447">
    <property type="entry name" value="Arylamine_N-AcTrfase"/>
</dbReference>
<dbReference type="EMBL" id="JAOQJQ010000005">
    <property type="protein sequence ID" value="MCU6763216.1"/>
    <property type="molecule type" value="Genomic_DNA"/>
</dbReference>
<comment type="similarity">
    <text evidence="1 2">Belongs to the arylamine N-acetyltransferase family.</text>
</comment>
<dbReference type="InterPro" id="IPR053710">
    <property type="entry name" value="Arylamine_NAT_domain_sf"/>
</dbReference>
<reference evidence="3 4" key="1">
    <citation type="journal article" date="2021" name="ISME Commun">
        <title>Automated analysis of genomic sequences facilitates high-throughput and comprehensive description of bacteria.</title>
        <authorList>
            <person name="Hitch T.C.A."/>
        </authorList>
    </citation>
    <scope>NUCLEOTIDE SEQUENCE [LARGE SCALE GENOMIC DNA]</scope>
    <source>
        <strain evidence="3 4">Sanger_109</strain>
    </source>
</reference>
<evidence type="ECO:0000256" key="2">
    <source>
        <dbReference type="RuleBase" id="RU003452"/>
    </source>
</evidence>
<dbReference type="Pfam" id="PF00797">
    <property type="entry name" value="Acetyltransf_2"/>
    <property type="match status" value="1"/>
</dbReference>
<keyword evidence="4" id="KW-1185">Reference proteome</keyword>
<proteinExistence type="inferred from homology"/>
<dbReference type="RefSeq" id="WP_158425852.1">
    <property type="nucleotide sequence ID" value="NZ_JAOQJQ010000005.1"/>
</dbReference>
<dbReference type="PANTHER" id="PTHR11786:SF0">
    <property type="entry name" value="ARYLAMINE N-ACETYLTRANSFERASE 4-RELATED"/>
    <property type="match status" value="1"/>
</dbReference>
<dbReference type="Gene3D" id="3.30.2140.20">
    <property type="match status" value="1"/>
</dbReference>
<evidence type="ECO:0000313" key="3">
    <source>
        <dbReference type="EMBL" id="MCU6763216.1"/>
    </source>
</evidence>
<dbReference type="SUPFAM" id="SSF54001">
    <property type="entry name" value="Cysteine proteinases"/>
    <property type="match status" value="1"/>
</dbReference>
<protein>
    <submittedName>
        <fullName evidence="3">Arylamine N-acetyltransferase</fullName>
    </submittedName>
</protein>
<organism evidence="3 4">
    <name type="scientific">Brotonthovivens ammoniilytica</name>
    <dbReference type="NCBI Taxonomy" id="2981725"/>
    <lineage>
        <taxon>Bacteria</taxon>
        <taxon>Bacillati</taxon>
        <taxon>Bacillota</taxon>
        <taxon>Clostridia</taxon>
        <taxon>Lachnospirales</taxon>
        <taxon>Lachnospiraceae</taxon>
        <taxon>Brotonthovivens</taxon>
    </lineage>
</organism>
<dbReference type="PRINTS" id="PR01543">
    <property type="entry name" value="ANATRNSFRASE"/>
</dbReference>
<comment type="caution">
    <text evidence="3">The sequence shown here is derived from an EMBL/GenBank/DDBJ whole genome shotgun (WGS) entry which is preliminary data.</text>
</comment>
<dbReference type="PANTHER" id="PTHR11786">
    <property type="entry name" value="N-HYDROXYARYLAMINE O-ACETYLTRANSFERASE"/>
    <property type="match status" value="1"/>
</dbReference>
<gene>
    <name evidence="3" type="ORF">OCV88_12915</name>
</gene>
<accession>A0ABT2TNF5</accession>
<evidence type="ECO:0000256" key="1">
    <source>
        <dbReference type="ARBA" id="ARBA00006547"/>
    </source>
</evidence>
<sequence>MGYLTFTDKQIEKYLERIGYQGTVTLTKETLDQIIYAHQCTVPFENLDVYDFHKTIYLDAEHLFEKLVLNHRGGYCFETNGLFFGMINSMGFDAYPCLCRVMFGVEEPKDHEIDHRASIVTVDGKKCFCEAGIGGAMPPGALEIGEDHWQLMHGEEFCTRTIEPGWYGTIRRLKPEHDIYDDWRHLRERLEIMFSMTPVHEVDYANLNFALSQSPDSMFRQRRVVNLRTKNGYRALTDEVYREVIDGKRTERKLAPEEIPALLKEKFALDIREPLRF</sequence>